<keyword evidence="4" id="KW-1185">Reference proteome</keyword>
<sequence>MNKVEKQWGNIMRIFAMMLICFCFPMDGEENQLSQSLIPPHNTQLDSIERYSIIDDLRSAFDVYSVKHVQSSNYATYINGVLPFSNNYLHTRFHINSFDDGNQIQVNTQTNNISAKDSSLQETKNIQGSVKNNVSGDGNASSLRIIPHPIEPPLDIGILSPICKKRKFNLAKTEALDSKAILTQLAQECNFSVQYSANLKQINDASVINAKQQSLDFILKMLLKDIFYEVHPHRLVLQDVDMRIFELNYVSSMRMAQSNTDVLFSQEQNSNYSGYSTNPYHNYNSGYLGNYSGYNFGNYHSTNQNLAPLSPLFTQSIIEGNLLKQQLRNQMNGNVTEFGKSGTKVYSLDESNFWTDIESRLNVLLDIKTGDKFIIDKAAGLVSVWTNKKKMQEVSLLLANIESKMNLQVSLDVEILSLTHFNSSNVGIDWQELFRILNPTQSSFSLSTGGSVFTLQNSSNNLNSLFNFLRTYGNLRSLSNPKIIALNNQPAIISVGSVLRYSQDLVYQSNNANNTIQNTSTQYPSVFAGILLDITPSISNDTIILRINPAITKTKDPELENAAQALQSPPNLSTNQLSSVVKLKDGQRVIIGGLLNNVNQSTTQGIPKISDIRGLKRVFGKAMQLQRSEELIIVITPKIVQ</sequence>
<protein>
    <submittedName>
        <fullName evidence="3">Pilus assembly protein MshL</fullName>
    </submittedName>
</protein>
<reference evidence="3 4" key="1">
    <citation type="submission" date="2018-04" db="EMBL/GenBank/DDBJ databases">
        <title>Novel Campyloabacter and Helicobacter Species and Strains.</title>
        <authorList>
            <person name="Mannion A.J."/>
            <person name="Shen Z."/>
            <person name="Fox J.G."/>
        </authorList>
    </citation>
    <scope>NUCLEOTIDE SEQUENCE [LARGE SCALE GENOMIC DNA]</scope>
    <source>
        <strain evidence="3 4">MIT 97-5075</strain>
    </source>
</reference>
<dbReference type="PANTHER" id="PTHR30332">
    <property type="entry name" value="PROBABLE GENERAL SECRETION PATHWAY PROTEIN D"/>
    <property type="match status" value="1"/>
</dbReference>
<feature type="domain" description="Type II/III secretion system secretin-like" evidence="2">
    <location>
        <begin position="469"/>
        <end position="641"/>
    </location>
</feature>
<comment type="similarity">
    <text evidence="1">Belongs to the bacterial secretin family.</text>
</comment>
<dbReference type="GO" id="GO:0009306">
    <property type="term" value="P:protein secretion"/>
    <property type="evidence" value="ECO:0007669"/>
    <property type="project" value="InterPro"/>
</dbReference>
<name>A0A3D8IZ17_9HELI</name>
<dbReference type="InterPro" id="IPR004846">
    <property type="entry name" value="T2SS/T3SS_dom"/>
</dbReference>
<proteinExistence type="inferred from homology"/>
<dbReference type="Proteomes" id="UP000256424">
    <property type="component" value="Unassembled WGS sequence"/>
</dbReference>
<organism evidence="3 4">
    <name type="scientific">Helicobacter aurati</name>
    <dbReference type="NCBI Taxonomy" id="137778"/>
    <lineage>
        <taxon>Bacteria</taxon>
        <taxon>Pseudomonadati</taxon>
        <taxon>Campylobacterota</taxon>
        <taxon>Epsilonproteobacteria</taxon>
        <taxon>Campylobacterales</taxon>
        <taxon>Helicobacteraceae</taxon>
        <taxon>Helicobacter</taxon>
    </lineage>
</organism>
<accession>A0A3D8IZ17</accession>
<evidence type="ECO:0000256" key="1">
    <source>
        <dbReference type="RuleBase" id="RU004003"/>
    </source>
</evidence>
<gene>
    <name evidence="3" type="ORF">CQA66_08065</name>
</gene>
<comment type="caution">
    <text evidence="3">The sequence shown here is derived from an EMBL/GenBank/DDBJ whole genome shotgun (WGS) entry which is preliminary data.</text>
</comment>
<evidence type="ECO:0000313" key="3">
    <source>
        <dbReference type="EMBL" id="RDU70507.1"/>
    </source>
</evidence>
<dbReference type="AlphaFoldDB" id="A0A3D8IZ17"/>
<dbReference type="GO" id="GO:0015627">
    <property type="term" value="C:type II protein secretion system complex"/>
    <property type="evidence" value="ECO:0007669"/>
    <property type="project" value="TreeGrafter"/>
</dbReference>
<dbReference type="PANTHER" id="PTHR30332:SF17">
    <property type="entry name" value="TYPE IV PILIATION SYSTEM PROTEIN DR_0774-RELATED"/>
    <property type="match status" value="1"/>
</dbReference>
<dbReference type="InterPro" id="IPR050810">
    <property type="entry name" value="Bact_Secretion_Sys_Channel"/>
</dbReference>
<evidence type="ECO:0000259" key="2">
    <source>
        <dbReference type="Pfam" id="PF00263"/>
    </source>
</evidence>
<dbReference type="Pfam" id="PF00263">
    <property type="entry name" value="Secretin"/>
    <property type="match status" value="1"/>
</dbReference>
<dbReference type="EMBL" id="NXLW01000019">
    <property type="protein sequence ID" value="RDU70507.1"/>
    <property type="molecule type" value="Genomic_DNA"/>
</dbReference>
<evidence type="ECO:0000313" key="4">
    <source>
        <dbReference type="Proteomes" id="UP000256424"/>
    </source>
</evidence>